<evidence type="ECO:0000256" key="1">
    <source>
        <dbReference type="SAM" id="MobiDB-lite"/>
    </source>
</evidence>
<proteinExistence type="predicted"/>
<reference evidence="3" key="1">
    <citation type="submission" date="2016-06" db="EMBL/GenBank/DDBJ databases">
        <title>De novo assembly and RNA-Seq shows season-dependent expression and editing in black bear kidneys.</title>
        <authorList>
            <person name="Korstanje R."/>
            <person name="Srivastava A."/>
            <person name="Sarsani V.K."/>
            <person name="Sheehan S.M."/>
            <person name="Seger R.L."/>
            <person name="Barter M.E."/>
            <person name="Lindqvist C."/>
            <person name="Brody L.C."/>
            <person name="Mullikin J.C."/>
        </authorList>
    </citation>
    <scope>NUCLEOTIDE SEQUENCE [LARGE SCALE GENOMIC DNA]</scope>
</reference>
<dbReference type="Proteomes" id="UP000291022">
    <property type="component" value="Unassembled WGS sequence"/>
</dbReference>
<name>A0A452QMM1_URSAM</name>
<evidence type="ECO:0000313" key="2">
    <source>
        <dbReference type="Ensembl" id="ENSUAMP00000006593.1"/>
    </source>
</evidence>
<sequence length="97" mass="10536">MNQVLGQSRLLKTVLLEARVFWGLAPIVPLSAESGKNGKGLLLYPKKQSPPKKPPQAAGASMRHPPGLSRVFTPSPHDSRALWLPPAGVNAYCMYFT</sequence>
<keyword evidence="3" id="KW-1185">Reference proteome</keyword>
<reference evidence="2" key="3">
    <citation type="submission" date="2025-09" db="UniProtKB">
        <authorList>
            <consortium name="Ensembl"/>
        </authorList>
    </citation>
    <scope>IDENTIFICATION</scope>
</reference>
<accession>A0A452QMM1</accession>
<dbReference type="GeneTree" id="ENSGT00940000173635"/>
<dbReference type="AlphaFoldDB" id="A0A452QMM1"/>
<protein>
    <submittedName>
        <fullName evidence="2">Uncharacterized protein</fullName>
    </submittedName>
</protein>
<dbReference type="Ensembl" id="ENSUAMT00000007450.1">
    <property type="protein sequence ID" value="ENSUAMP00000006593.1"/>
    <property type="gene ID" value="ENSUAMG00000005768.1"/>
</dbReference>
<evidence type="ECO:0000313" key="3">
    <source>
        <dbReference type="Proteomes" id="UP000291022"/>
    </source>
</evidence>
<organism evidence="2 3">
    <name type="scientific">Ursus americanus</name>
    <name type="common">American black bear</name>
    <name type="synonym">Euarctos americanus</name>
    <dbReference type="NCBI Taxonomy" id="9643"/>
    <lineage>
        <taxon>Eukaryota</taxon>
        <taxon>Metazoa</taxon>
        <taxon>Chordata</taxon>
        <taxon>Craniata</taxon>
        <taxon>Vertebrata</taxon>
        <taxon>Euteleostomi</taxon>
        <taxon>Mammalia</taxon>
        <taxon>Eutheria</taxon>
        <taxon>Laurasiatheria</taxon>
        <taxon>Carnivora</taxon>
        <taxon>Caniformia</taxon>
        <taxon>Ursidae</taxon>
        <taxon>Ursus</taxon>
    </lineage>
</organism>
<reference evidence="2" key="2">
    <citation type="submission" date="2025-08" db="UniProtKB">
        <authorList>
            <consortium name="Ensembl"/>
        </authorList>
    </citation>
    <scope>IDENTIFICATION</scope>
</reference>
<feature type="region of interest" description="Disordered" evidence="1">
    <location>
        <begin position="30"/>
        <end position="73"/>
    </location>
</feature>